<dbReference type="Proteomes" id="UP000054538">
    <property type="component" value="Unassembled WGS sequence"/>
</dbReference>
<dbReference type="EMBL" id="KN827426">
    <property type="protein sequence ID" value="KIK76543.1"/>
    <property type="molecule type" value="Genomic_DNA"/>
</dbReference>
<proteinExistence type="predicted"/>
<dbReference type="AlphaFoldDB" id="A0A0D0CMM9"/>
<organism evidence="1 2">
    <name type="scientific">Paxillus rubicundulus Ve08.2h10</name>
    <dbReference type="NCBI Taxonomy" id="930991"/>
    <lineage>
        <taxon>Eukaryota</taxon>
        <taxon>Fungi</taxon>
        <taxon>Dikarya</taxon>
        <taxon>Basidiomycota</taxon>
        <taxon>Agaricomycotina</taxon>
        <taxon>Agaricomycetes</taxon>
        <taxon>Agaricomycetidae</taxon>
        <taxon>Boletales</taxon>
        <taxon>Paxilineae</taxon>
        <taxon>Paxillaceae</taxon>
        <taxon>Paxillus</taxon>
    </lineage>
</organism>
<protein>
    <submittedName>
        <fullName evidence="1">Unplaced genomic scaffold scaffold_2604, whole genome shotgun sequence</fullName>
    </submittedName>
</protein>
<evidence type="ECO:0000313" key="2">
    <source>
        <dbReference type="Proteomes" id="UP000054538"/>
    </source>
</evidence>
<gene>
    <name evidence="1" type="ORF">PAXRUDRAFT_169613</name>
</gene>
<reference evidence="1 2" key="1">
    <citation type="submission" date="2014-04" db="EMBL/GenBank/DDBJ databases">
        <authorList>
            <consortium name="DOE Joint Genome Institute"/>
            <person name="Kuo A."/>
            <person name="Kohler A."/>
            <person name="Jargeat P."/>
            <person name="Nagy L.G."/>
            <person name="Floudas D."/>
            <person name="Copeland A."/>
            <person name="Barry K.W."/>
            <person name="Cichocki N."/>
            <person name="Veneault-Fourrey C."/>
            <person name="LaButti K."/>
            <person name="Lindquist E.A."/>
            <person name="Lipzen A."/>
            <person name="Lundell T."/>
            <person name="Morin E."/>
            <person name="Murat C."/>
            <person name="Sun H."/>
            <person name="Tunlid A."/>
            <person name="Henrissat B."/>
            <person name="Grigoriev I.V."/>
            <person name="Hibbett D.S."/>
            <person name="Martin F."/>
            <person name="Nordberg H.P."/>
            <person name="Cantor M.N."/>
            <person name="Hua S.X."/>
        </authorList>
    </citation>
    <scope>NUCLEOTIDE SEQUENCE [LARGE SCALE GENOMIC DNA]</scope>
    <source>
        <strain evidence="1 2">Ve08.2h10</strain>
    </source>
</reference>
<dbReference type="HOGENOM" id="CLU_183928_0_0_1"/>
<sequence length="68" mass="7537">FEELSESLDPDLVLKWHGKASKADEDCGEALDIYLLKMEKAPTLAEIRLLLTESQTNSSTGRKGSVAW</sequence>
<keyword evidence="2" id="KW-1185">Reference proteome</keyword>
<name>A0A0D0CMM9_9AGAM</name>
<reference evidence="2" key="2">
    <citation type="submission" date="2015-01" db="EMBL/GenBank/DDBJ databases">
        <title>Evolutionary Origins and Diversification of the Mycorrhizal Mutualists.</title>
        <authorList>
            <consortium name="DOE Joint Genome Institute"/>
            <consortium name="Mycorrhizal Genomics Consortium"/>
            <person name="Kohler A."/>
            <person name="Kuo A."/>
            <person name="Nagy L.G."/>
            <person name="Floudas D."/>
            <person name="Copeland A."/>
            <person name="Barry K.W."/>
            <person name="Cichocki N."/>
            <person name="Veneault-Fourrey C."/>
            <person name="LaButti K."/>
            <person name="Lindquist E.A."/>
            <person name="Lipzen A."/>
            <person name="Lundell T."/>
            <person name="Morin E."/>
            <person name="Murat C."/>
            <person name="Riley R."/>
            <person name="Ohm R."/>
            <person name="Sun H."/>
            <person name="Tunlid A."/>
            <person name="Henrissat B."/>
            <person name="Grigoriev I.V."/>
            <person name="Hibbett D.S."/>
            <person name="Martin F."/>
        </authorList>
    </citation>
    <scope>NUCLEOTIDE SEQUENCE [LARGE SCALE GENOMIC DNA]</scope>
    <source>
        <strain evidence="2">Ve08.2h10</strain>
    </source>
</reference>
<dbReference type="OrthoDB" id="2678829at2759"/>
<dbReference type="InParanoid" id="A0A0D0CMM9"/>
<evidence type="ECO:0000313" key="1">
    <source>
        <dbReference type="EMBL" id="KIK76543.1"/>
    </source>
</evidence>
<feature type="non-terminal residue" evidence="1">
    <location>
        <position position="1"/>
    </location>
</feature>
<accession>A0A0D0CMM9</accession>